<feature type="compositionally biased region" description="Polar residues" evidence="3">
    <location>
        <begin position="392"/>
        <end position="410"/>
    </location>
</feature>
<accession>A0A6J3M0Q0</accession>
<keyword evidence="4" id="KW-1185">Reference proteome</keyword>
<feature type="compositionally biased region" description="Acidic residues" evidence="3">
    <location>
        <begin position="1161"/>
        <end position="1170"/>
    </location>
</feature>
<feature type="region of interest" description="Disordered" evidence="3">
    <location>
        <begin position="535"/>
        <end position="557"/>
    </location>
</feature>
<gene>
    <name evidence="5" type="ORF">K489DRAFT_359335</name>
</gene>
<evidence type="ECO:0000256" key="1">
    <source>
        <dbReference type="ARBA" id="ARBA00022614"/>
    </source>
</evidence>
<feature type="region of interest" description="Disordered" evidence="3">
    <location>
        <begin position="632"/>
        <end position="656"/>
    </location>
</feature>
<dbReference type="SMART" id="SM00365">
    <property type="entry name" value="LRR_SD22"/>
    <property type="match status" value="4"/>
</dbReference>
<dbReference type="GO" id="GO:0061499">
    <property type="term" value="C:outer plaque of mitotic spindle pole body"/>
    <property type="evidence" value="ECO:0007669"/>
    <property type="project" value="TreeGrafter"/>
</dbReference>
<feature type="compositionally biased region" description="Low complexity" evidence="3">
    <location>
        <begin position="47"/>
        <end position="57"/>
    </location>
</feature>
<evidence type="ECO:0008006" key="6">
    <source>
        <dbReference type="Google" id="ProtNLM"/>
    </source>
</evidence>
<feature type="region of interest" description="Disordered" evidence="3">
    <location>
        <begin position="1239"/>
        <end position="1260"/>
    </location>
</feature>
<dbReference type="PROSITE" id="PS51450">
    <property type="entry name" value="LRR"/>
    <property type="match status" value="4"/>
</dbReference>
<dbReference type="SMART" id="SM00369">
    <property type="entry name" value="LRR_TYP"/>
    <property type="match status" value="6"/>
</dbReference>
<reference evidence="5" key="3">
    <citation type="submission" date="2025-08" db="UniProtKB">
        <authorList>
            <consortium name="RefSeq"/>
        </authorList>
    </citation>
    <scope>IDENTIFICATION</scope>
    <source>
        <strain evidence="5">CBS 342.82</strain>
    </source>
</reference>
<feature type="region of interest" description="Disordered" evidence="3">
    <location>
        <begin position="390"/>
        <end position="460"/>
    </location>
</feature>
<feature type="compositionally biased region" description="Acidic residues" evidence="3">
    <location>
        <begin position="899"/>
        <end position="918"/>
    </location>
</feature>
<feature type="region of interest" description="Disordered" evidence="3">
    <location>
        <begin position="1161"/>
        <end position="1215"/>
    </location>
</feature>
<dbReference type="Proteomes" id="UP000504637">
    <property type="component" value="Unplaced"/>
</dbReference>
<feature type="region of interest" description="Disordered" evidence="3">
    <location>
        <begin position="677"/>
        <end position="721"/>
    </location>
</feature>
<dbReference type="InterPro" id="IPR001611">
    <property type="entry name" value="Leu-rich_rpt"/>
</dbReference>
<sequence>MSQNVAPWLQGLDADITWDAPVKISSASHDASALTGQVDIANNSLRRVSRRSSNGSRTMGSVMRTSVQRKRSPLTAISGNDHAADSENWGTTKLGGVGSASTASSGSVLQYGTVQQRPKSASPPKKQETLEWKRRLMRGQLGYGDQTDLFGPSGLENIFAQPQGAAGGTRSENKSKMAWTDRNAKLAIPSSPPIWNAPSANSREHCEESVHRSEVDQDNVQRAEFEDADSQDLSSDPFAIESSYEARTPQLASTNSSAKRRAGLEPLVLDNGGGDRTVSGRTELEQEDFSPVFVSKHTTTDGQIDYQAFDSHKISQFQQRKVSLRHSEHYATDDNLFPNIGEGTTSQQDVLGCISSDEAHANPDLSLSENLPTGTPVVLPLDSNVQLRRGGYSNQGSFKARPLSSSNSVAESGEKAEQHSKLPTIAFVEPDAQPSTPYRGSRTIEQAGKSSGSPLKLFGTHDTFTNNRLLRRMSELNVSSPFLQSGGDDKEMDGSARNDTASKDALAASFGSGTLDEHDFEAELPIASLSGSRIDLCESSPGSEISPPGSKAPTNFRFEHSPIEKQAFRLRSKIPKPPNSNHPTPRKELKTTDISQAVSNVASKRDILVDGPLNVTANDVSIVNIVIQKPMEPGVGAGKRPPNSPCKDSTPKRRRTLHASELLDDSSEYGESIIQHAQDSAQSRKRKDARQGDATNNAQPDVLASRKLLQPRSLTPKQLRRQQIEAEIREVTEDFAAQEPDTFEAVMEQIESSMASNSPPSVQQQARTVANEVAKFTLRVQKASGDHGERKRSVTTQDFFNEAVMVMKLIREKAARQYALGSVAESDQERMSKSQIEDYSDLDNSALSVSRPPSREGAIPWRPRTSEQTNARVISHLRKFQESDDNDPLAPSFAELQLDDEQQEDNEQESEIVIEDEESNIRIRGPHVNHPDDMVSPPESQRSHQEGTDSISTIASATVSTGRTQQTSSTRKSENVGTLAPDVVAHLIGEQVGSMTYDKQRQQWVKLKHSPKKTKYDQGSFLDIPSSLTASDDDPFREISDLPVDEQKEEQIRTASYDFKRHLDAHRSISNNFATMGASQPPKQIRSASQQSYAARPTTRDSNKSHHTYTMTDATHLTALASSQAPAVETRATSWANDDLGRPDQRKAGQQQVFYDDLEDEWSADEDVDQSTETQEAMREGPLPTSAADEDFANESNDRGHDDEVATPTFSKTQLQQNFDDESAIVGDESRFDVLTSPKLRQSPSLPSMSRPSMLKTQPRQISLRRKTLTSRFQVEQREEHEVSFVANLPGERTMSVSVSVTRPVISSAPMGQIVQSLSSPSKLDPSFMFSELPEFTISGEEEERPSERQLATRLAQHAAAEVNDRYALAVKDLVKTLTDVHETELYWDDVKTLNLHSRSLASLHGLSDFCGGVQCMDVSNNTLNHLDGAPSTIRMLCARSNQLSNLTSWNHLANLQYLDIASNRLTNLSGIAGLIHLRELRADNNEVESLDALHQMDGLLKVRLGGNKLVSVDFTNSRLQRLEEVDLSSNRITSVYGLDNLIALNRLRLDGNQLDRAPVLEKDLQHMQTLSLRQCGLHELDVSRMPGLRVVQVDGNSLQRIDGMETLKSLDVVSIRSQSLDENVTIAILEQANHARTINLSGNDISTLSGLVPLLSLQHLEMASVGLQVLPDDFGIRLPNLKTLNLNFNALRDIRPLLNIQRLERLELCGNRLGRLRKSIATLSRLPTLRTLDLRDNPLTQGFYAAHGTVASTSPPSQPPSSIVPRSSHAQSFGPEDVRDEEHTLEATAAAKFRLPPADPAADRHHHARLDAETKLRRRVHQVLLATSSRDLTQADGLPFDKESAMVKDEIWTRLMELGIVRKSGQVASEA</sequence>
<reference evidence="5" key="2">
    <citation type="submission" date="2020-04" db="EMBL/GenBank/DDBJ databases">
        <authorList>
            <consortium name="NCBI Genome Project"/>
        </authorList>
    </citation>
    <scope>NUCLEOTIDE SEQUENCE</scope>
    <source>
        <strain evidence="5">CBS 342.82</strain>
    </source>
</reference>
<feature type="compositionally biased region" description="Low complexity" evidence="3">
    <location>
        <begin position="1240"/>
        <end position="1255"/>
    </location>
</feature>
<feature type="region of interest" description="Disordered" evidence="3">
    <location>
        <begin position="1123"/>
        <end position="1149"/>
    </location>
</feature>
<feature type="region of interest" description="Disordered" evidence="3">
    <location>
        <begin position="1075"/>
        <end position="1106"/>
    </location>
</feature>
<dbReference type="InterPro" id="IPR003591">
    <property type="entry name" value="Leu-rich_rpt_typical-subtyp"/>
</dbReference>
<dbReference type="OrthoDB" id="7451790at2759"/>
<evidence type="ECO:0000313" key="4">
    <source>
        <dbReference type="Proteomes" id="UP000504637"/>
    </source>
</evidence>
<protein>
    <recommendedName>
        <fullName evidence="6">L domain-like protein</fullName>
    </recommendedName>
</protein>
<dbReference type="GO" id="GO:0035591">
    <property type="term" value="F:signaling adaptor activity"/>
    <property type="evidence" value="ECO:0007669"/>
    <property type="project" value="TreeGrafter"/>
</dbReference>
<feature type="compositionally biased region" description="Basic and acidic residues" evidence="3">
    <location>
        <begin position="827"/>
        <end position="836"/>
    </location>
</feature>
<reference evidence="5" key="1">
    <citation type="submission" date="2020-01" db="EMBL/GenBank/DDBJ databases">
        <authorList>
            <consortium name="DOE Joint Genome Institute"/>
            <person name="Haridas S."/>
            <person name="Albert R."/>
            <person name="Binder M."/>
            <person name="Bloem J."/>
            <person name="Labutti K."/>
            <person name="Salamov A."/>
            <person name="Andreopoulos B."/>
            <person name="Baker S.E."/>
            <person name="Barry K."/>
            <person name="Bills G."/>
            <person name="Bluhm B.H."/>
            <person name="Cannon C."/>
            <person name="Castanera R."/>
            <person name="Culley D.E."/>
            <person name="Daum C."/>
            <person name="Ezra D."/>
            <person name="Gonzalez J.B."/>
            <person name="Henrissat B."/>
            <person name="Kuo A."/>
            <person name="Liang C."/>
            <person name="Lipzen A."/>
            <person name="Lutzoni F."/>
            <person name="Magnuson J."/>
            <person name="Mondo S."/>
            <person name="Nolan M."/>
            <person name="Ohm R."/>
            <person name="Pangilinan J."/>
            <person name="Park H.-J."/>
            <person name="Ramirez L."/>
            <person name="Alfaro M."/>
            <person name="Sun H."/>
            <person name="Tritt A."/>
            <person name="Yoshinaga Y."/>
            <person name="Zwiers L.-H."/>
            <person name="Turgeon B.G."/>
            <person name="Goodwin S.B."/>
            <person name="Spatafora J.W."/>
            <person name="Crous P.W."/>
            <person name="Grigoriev I.V."/>
        </authorList>
    </citation>
    <scope>NUCLEOTIDE SEQUENCE</scope>
    <source>
        <strain evidence="5">CBS 342.82</strain>
    </source>
</reference>
<evidence type="ECO:0000256" key="3">
    <source>
        <dbReference type="SAM" id="MobiDB-lite"/>
    </source>
</evidence>
<feature type="compositionally biased region" description="Low complexity" evidence="3">
    <location>
        <begin position="538"/>
        <end position="549"/>
    </location>
</feature>
<proteinExistence type="predicted"/>
<dbReference type="InterPro" id="IPR032675">
    <property type="entry name" value="LRR_dom_sf"/>
</dbReference>
<feature type="region of interest" description="Disordered" evidence="3">
    <location>
        <begin position="47"/>
        <end position="90"/>
    </location>
</feature>
<feature type="region of interest" description="Disordered" evidence="3">
    <location>
        <begin position="569"/>
        <end position="592"/>
    </location>
</feature>
<feature type="region of interest" description="Disordered" evidence="3">
    <location>
        <begin position="185"/>
        <end position="276"/>
    </location>
</feature>
<dbReference type="GeneID" id="54360399"/>
<dbReference type="RefSeq" id="XP_033458651.1">
    <property type="nucleotide sequence ID" value="XM_033602599.1"/>
</dbReference>
<dbReference type="SUPFAM" id="SSF52058">
    <property type="entry name" value="L domain-like"/>
    <property type="match status" value="2"/>
</dbReference>
<feature type="region of interest" description="Disordered" evidence="3">
    <location>
        <begin position="1751"/>
        <end position="1780"/>
    </location>
</feature>
<feature type="compositionally biased region" description="Low complexity" evidence="3">
    <location>
        <begin position="1753"/>
        <end position="1769"/>
    </location>
</feature>
<organism evidence="5">
    <name type="scientific">Dissoconium aciculare CBS 342.82</name>
    <dbReference type="NCBI Taxonomy" id="1314786"/>
    <lineage>
        <taxon>Eukaryota</taxon>
        <taxon>Fungi</taxon>
        <taxon>Dikarya</taxon>
        <taxon>Ascomycota</taxon>
        <taxon>Pezizomycotina</taxon>
        <taxon>Dothideomycetes</taxon>
        <taxon>Dothideomycetidae</taxon>
        <taxon>Mycosphaerellales</taxon>
        <taxon>Dissoconiaceae</taxon>
        <taxon>Dissoconium</taxon>
    </lineage>
</organism>
<dbReference type="Gene3D" id="3.80.10.10">
    <property type="entry name" value="Ribonuclease Inhibitor"/>
    <property type="match status" value="2"/>
</dbReference>
<feature type="compositionally biased region" description="Low complexity" evidence="3">
    <location>
        <begin position="948"/>
        <end position="970"/>
    </location>
</feature>
<feature type="compositionally biased region" description="Basic and acidic residues" evidence="3">
    <location>
        <begin position="202"/>
        <end position="225"/>
    </location>
</feature>
<evidence type="ECO:0000256" key="2">
    <source>
        <dbReference type="ARBA" id="ARBA00022737"/>
    </source>
</evidence>
<dbReference type="SMART" id="SM00364">
    <property type="entry name" value="LRR_BAC"/>
    <property type="match status" value="3"/>
</dbReference>
<feature type="region of interest" description="Disordered" evidence="3">
    <location>
        <begin position="899"/>
        <end position="977"/>
    </location>
</feature>
<feature type="compositionally biased region" description="Polar residues" evidence="3">
    <location>
        <begin position="1075"/>
        <end position="1093"/>
    </location>
</feature>
<dbReference type="GO" id="GO:0031028">
    <property type="term" value="P:septation initiation signaling"/>
    <property type="evidence" value="ECO:0007669"/>
    <property type="project" value="TreeGrafter"/>
</dbReference>
<feature type="compositionally biased region" description="Polar residues" evidence="3">
    <location>
        <begin position="1123"/>
        <end position="1136"/>
    </location>
</feature>
<dbReference type="InterPro" id="IPR052574">
    <property type="entry name" value="CDIRP"/>
</dbReference>
<evidence type="ECO:0000313" key="5">
    <source>
        <dbReference type="RefSeq" id="XP_033458651.1"/>
    </source>
</evidence>
<dbReference type="PANTHER" id="PTHR47566:SF1">
    <property type="entry name" value="PROTEIN NUD1"/>
    <property type="match status" value="1"/>
</dbReference>
<keyword evidence="1" id="KW-0433">Leucine-rich repeat</keyword>
<feature type="region of interest" description="Disordered" evidence="3">
    <location>
        <begin position="821"/>
        <end position="867"/>
    </location>
</feature>
<keyword evidence="2" id="KW-0677">Repeat</keyword>
<dbReference type="PANTHER" id="PTHR47566">
    <property type="match status" value="1"/>
</dbReference>
<dbReference type="GO" id="GO:1902412">
    <property type="term" value="P:regulation of mitotic cytokinesis"/>
    <property type="evidence" value="ECO:0007669"/>
    <property type="project" value="TreeGrafter"/>
</dbReference>
<name>A0A6J3M0Q0_9PEZI</name>